<feature type="compositionally biased region" description="Basic and acidic residues" evidence="8">
    <location>
        <begin position="289"/>
        <end position="314"/>
    </location>
</feature>
<dbReference type="GO" id="GO:0006974">
    <property type="term" value="P:DNA damage response"/>
    <property type="evidence" value="ECO:0007669"/>
    <property type="project" value="UniProtKB-KW"/>
</dbReference>
<dbReference type="GO" id="GO:0031297">
    <property type="term" value="P:replication fork processing"/>
    <property type="evidence" value="ECO:0007669"/>
    <property type="project" value="UniProtKB-UniRule"/>
</dbReference>
<feature type="region of interest" description="Disordered" evidence="8">
    <location>
        <begin position="1"/>
        <end position="22"/>
    </location>
</feature>
<protein>
    <recommendedName>
        <fullName evidence="7">Chromosome segregation in meiosis protein</fullName>
    </recommendedName>
</protein>
<evidence type="ECO:0000313" key="10">
    <source>
        <dbReference type="EMBL" id="KAL1589236.1"/>
    </source>
</evidence>
<dbReference type="GeneID" id="96003508"/>
<dbReference type="GO" id="GO:0003677">
    <property type="term" value="F:DNA binding"/>
    <property type="evidence" value="ECO:0007669"/>
    <property type="project" value="TreeGrafter"/>
</dbReference>
<feature type="compositionally biased region" description="Polar residues" evidence="8">
    <location>
        <begin position="40"/>
        <end position="49"/>
    </location>
</feature>
<evidence type="ECO:0000256" key="1">
    <source>
        <dbReference type="ARBA" id="ARBA00004123"/>
    </source>
</evidence>
<evidence type="ECO:0000256" key="8">
    <source>
        <dbReference type="SAM" id="MobiDB-lite"/>
    </source>
</evidence>
<keyword evidence="3 7" id="KW-0227">DNA damage</keyword>
<evidence type="ECO:0000256" key="5">
    <source>
        <dbReference type="ARBA" id="ARBA00023242"/>
    </source>
</evidence>
<gene>
    <name evidence="10" type="ORF">WHR41_02064</name>
</gene>
<organism evidence="10 11">
    <name type="scientific">Cladosporium halotolerans</name>
    <dbReference type="NCBI Taxonomy" id="1052096"/>
    <lineage>
        <taxon>Eukaryota</taxon>
        <taxon>Fungi</taxon>
        <taxon>Dikarya</taxon>
        <taxon>Ascomycota</taxon>
        <taxon>Pezizomycotina</taxon>
        <taxon>Dothideomycetes</taxon>
        <taxon>Dothideomycetidae</taxon>
        <taxon>Cladosporiales</taxon>
        <taxon>Cladosporiaceae</taxon>
        <taxon>Cladosporium</taxon>
    </lineage>
</organism>
<dbReference type="PANTHER" id="PTHR13220">
    <property type="entry name" value="TIMELESS INTERACTING-RELATED"/>
    <property type="match status" value="1"/>
</dbReference>
<dbReference type="EMBL" id="JAAQHG020000005">
    <property type="protein sequence ID" value="KAL1589236.1"/>
    <property type="molecule type" value="Genomic_DNA"/>
</dbReference>
<feature type="compositionally biased region" description="Acidic residues" evidence="8">
    <location>
        <begin position="315"/>
        <end position="329"/>
    </location>
</feature>
<dbReference type="Pfam" id="PF07962">
    <property type="entry name" value="Swi3"/>
    <property type="match status" value="1"/>
</dbReference>
<dbReference type="Proteomes" id="UP000803884">
    <property type="component" value="Unassembled WGS sequence"/>
</dbReference>
<dbReference type="RefSeq" id="XP_069232341.1">
    <property type="nucleotide sequence ID" value="XM_069370670.1"/>
</dbReference>
<comment type="function">
    <text evidence="7">Plays an important role in the control of DNA replication and the maintenance of replication fork stability.</text>
</comment>
<keyword evidence="4" id="KW-0236">DNA replication inhibitor</keyword>
<comment type="similarity">
    <text evidence="2 7">Belongs to the CSM3 family.</text>
</comment>
<evidence type="ECO:0000256" key="6">
    <source>
        <dbReference type="ARBA" id="ARBA00023306"/>
    </source>
</evidence>
<dbReference type="GO" id="GO:0000076">
    <property type="term" value="P:DNA replication checkpoint signaling"/>
    <property type="evidence" value="ECO:0007669"/>
    <property type="project" value="UniProtKB-UniRule"/>
</dbReference>
<sequence>MPSATSPLRENGAGGQDDLDNLLDFDGAVEDFWKDLPDTNGDNANTINAPQDEKDIDEEVKVTKKRKPNPKLDEDRLLSTAGIPKLRRVARDRLRLKGKGHEFSDMQRMLELYQLWLDELYPKAKFRDALTMVEKVGHTRRMQVSRRAWIDESKSYRRREDEDAERRLADPTTQAAAERDDIFPQQPAASNDNARQQNKGADAPDDDELDALLGEEPTPPNRERKETASGTRQGAVRVDDDGPDEDELDALLNDDAAPPAQPSTSQSAKRKGPFEDDEDDGDELNVLLAKEHKQDHVHPDRSSTLDAGKHREDEPNFADDEEAMAEMGW</sequence>
<evidence type="ECO:0000256" key="3">
    <source>
        <dbReference type="ARBA" id="ARBA00022763"/>
    </source>
</evidence>
<feature type="compositionally biased region" description="Polar residues" evidence="8">
    <location>
        <begin position="187"/>
        <end position="199"/>
    </location>
</feature>
<evidence type="ECO:0000256" key="7">
    <source>
        <dbReference type="RuleBase" id="RU366049"/>
    </source>
</evidence>
<evidence type="ECO:0000259" key="9">
    <source>
        <dbReference type="Pfam" id="PF07962"/>
    </source>
</evidence>
<dbReference type="GO" id="GO:0043111">
    <property type="term" value="P:replication fork arrest"/>
    <property type="evidence" value="ECO:0007669"/>
    <property type="project" value="TreeGrafter"/>
</dbReference>
<comment type="subcellular location">
    <subcellularLocation>
        <location evidence="1 7">Nucleus</location>
    </subcellularLocation>
</comment>
<dbReference type="InterPro" id="IPR012923">
    <property type="entry name" value="Csm3"/>
</dbReference>
<keyword evidence="5 7" id="KW-0539">Nucleus</keyword>
<feature type="domain" description="Chromosome segregation in meiosis protein 3" evidence="9">
    <location>
        <begin position="71"/>
        <end position="153"/>
    </location>
</feature>
<comment type="caution">
    <text evidence="10">The sequence shown here is derived from an EMBL/GenBank/DDBJ whole genome shotgun (WGS) entry which is preliminary data.</text>
</comment>
<reference evidence="10 11" key="1">
    <citation type="journal article" date="2020" name="Microbiol. Resour. Announc.">
        <title>Draft Genome Sequence of a Cladosporium Species Isolated from the Mesophotic Ascidian Didemnum maculosum.</title>
        <authorList>
            <person name="Gioti A."/>
            <person name="Siaperas R."/>
            <person name="Nikolaivits E."/>
            <person name="Le Goff G."/>
            <person name="Ouazzani J."/>
            <person name="Kotoulas G."/>
            <person name="Topakas E."/>
        </authorList>
    </citation>
    <scope>NUCLEOTIDE SEQUENCE [LARGE SCALE GENOMIC DNA]</scope>
    <source>
        <strain evidence="10 11">TM138-S3</strain>
    </source>
</reference>
<feature type="region of interest" description="Disordered" evidence="8">
    <location>
        <begin position="156"/>
        <end position="329"/>
    </location>
</feature>
<keyword evidence="11" id="KW-1185">Reference proteome</keyword>
<feature type="region of interest" description="Disordered" evidence="8">
    <location>
        <begin position="34"/>
        <end position="57"/>
    </location>
</feature>
<accession>A0AB34L0D6</accession>
<dbReference type="AlphaFoldDB" id="A0AB34L0D6"/>
<name>A0AB34L0D6_9PEZI</name>
<evidence type="ECO:0000256" key="4">
    <source>
        <dbReference type="ARBA" id="ARBA00022880"/>
    </source>
</evidence>
<feature type="compositionally biased region" description="Basic and acidic residues" evidence="8">
    <location>
        <begin position="156"/>
        <end position="169"/>
    </location>
</feature>
<dbReference type="InterPro" id="IPR040038">
    <property type="entry name" value="TIPIN/Csm3/Swi3"/>
</dbReference>
<dbReference type="GO" id="GO:0031298">
    <property type="term" value="C:replication fork protection complex"/>
    <property type="evidence" value="ECO:0007669"/>
    <property type="project" value="TreeGrafter"/>
</dbReference>
<evidence type="ECO:0000256" key="2">
    <source>
        <dbReference type="ARBA" id="ARBA00006075"/>
    </source>
</evidence>
<dbReference type="PANTHER" id="PTHR13220:SF11">
    <property type="entry name" value="TIMELESS-INTERACTING PROTEIN"/>
    <property type="match status" value="1"/>
</dbReference>
<proteinExistence type="inferred from homology"/>
<keyword evidence="6 7" id="KW-0131">Cell cycle</keyword>
<evidence type="ECO:0000313" key="11">
    <source>
        <dbReference type="Proteomes" id="UP000803884"/>
    </source>
</evidence>